<dbReference type="AlphaFoldDB" id="A0A1H1WW96"/>
<proteinExistence type="predicted"/>
<name>A0A1H1WW96_9ACTN</name>
<evidence type="ECO:0000313" key="2">
    <source>
        <dbReference type="Proteomes" id="UP000199092"/>
    </source>
</evidence>
<keyword evidence="2" id="KW-1185">Reference proteome</keyword>
<sequence length="82" mass="8692">MVRSDRLQLIIDDQALLDDLNPYAPDGWWAAVDALEGRCVVVIARDGDVDLAHHNAGEQIAALVGSGRAVFAALPVVTVLAT</sequence>
<gene>
    <name evidence="1" type="ORF">SAMN04488543_2844</name>
</gene>
<accession>A0A1H1WW96</accession>
<protein>
    <submittedName>
        <fullName evidence="1">Uncharacterized protein</fullName>
    </submittedName>
</protein>
<reference evidence="1 2" key="1">
    <citation type="submission" date="2016-10" db="EMBL/GenBank/DDBJ databases">
        <authorList>
            <person name="de Groot N.N."/>
        </authorList>
    </citation>
    <scope>NUCLEOTIDE SEQUENCE [LARGE SCALE GENOMIC DNA]</scope>
    <source>
        <strain evidence="1 2">DSM 21741</strain>
    </source>
</reference>
<evidence type="ECO:0000313" key="1">
    <source>
        <dbReference type="EMBL" id="SDT01365.1"/>
    </source>
</evidence>
<organism evidence="1 2">
    <name type="scientific">Friedmanniella luteola</name>
    <dbReference type="NCBI Taxonomy" id="546871"/>
    <lineage>
        <taxon>Bacteria</taxon>
        <taxon>Bacillati</taxon>
        <taxon>Actinomycetota</taxon>
        <taxon>Actinomycetes</taxon>
        <taxon>Propionibacteriales</taxon>
        <taxon>Nocardioidaceae</taxon>
        <taxon>Friedmanniella</taxon>
    </lineage>
</organism>
<dbReference type="Proteomes" id="UP000199092">
    <property type="component" value="Chromosome I"/>
</dbReference>
<dbReference type="EMBL" id="LT629749">
    <property type="protein sequence ID" value="SDT01365.1"/>
    <property type="molecule type" value="Genomic_DNA"/>
</dbReference>